<organism evidence="2 3">
    <name type="scientific">Schizophyllum amplum</name>
    <dbReference type="NCBI Taxonomy" id="97359"/>
    <lineage>
        <taxon>Eukaryota</taxon>
        <taxon>Fungi</taxon>
        <taxon>Dikarya</taxon>
        <taxon>Basidiomycota</taxon>
        <taxon>Agaricomycotina</taxon>
        <taxon>Agaricomycetes</taxon>
        <taxon>Agaricomycetidae</taxon>
        <taxon>Agaricales</taxon>
        <taxon>Schizophyllaceae</taxon>
        <taxon>Schizophyllum</taxon>
    </lineage>
</organism>
<evidence type="ECO:0000313" key="3">
    <source>
        <dbReference type="Proteomes" id="UP000320762"/>
    </source>
</evidence>
<proteinExistence type="predicted"/>
<evidence type="ECO:0000313" key="2">
    <source>
        <dbReference type="EMBL" id="TRM57193.1"/>
    </source>
</evidence>
<reference evidence="2 3" key="1">
    <citation type="journal article" date="2019" name="New Phytol.">
        <title>Comparative genomics reveals unique wood-decay strategies and fruiting body development in the Schizophyllaceae.</title>
        <authorList>
            <person name="Almasi E."/>
            <person name="Sahu N."/>
            <person name="Krizsan K."/>
            <person name="Balint B."/>
            <person name="Kovacs G.M."/>
            <person name="Kiss B."/>
            <person name="Cseklye J."/>
            <person name="Drula E."/>
            <person name="Henrissat B."/>
            <person name="Nagy I."/>
            <person name="Chovatia M."/>
            <person name="Adam C."/>
            <person name="LaButti K."/>
            <person name="Lipzen A."/>
            <person name="Riley R."/>
            <person name="Grigoriev I.V."/>
            <person name="Nagy L.G."/>
        </authorList>
    </citation>
    <scope>NUCLEOTIDE SEQUENCE [LARGE SCALE GENOMIC DNA]</scope>
    <source>
        <strain evidence="2 3">NL-1724</strain>
    </source>
</reference>
<gene>
    <name evidence="2" type="ORF">BD626DRAFT_574773</name>
</gene>
<dbReference type="Proteomes" id="UP000320762">
    <property type="component" value="Unassembled WGS sequence"/>
</dbReference>
<dbReference type="OrthoDB" id="3063894at2759"/>
<keyword evidence="3" id="KW-1185">Reference proteome</keyword>
<accession>A0A550BXE7</accession>
<name>A0A550BXE7_9AGAR</name>
<feature type="compositionally biased region" description="Low complexity" evidence="1">
    <location>
        <begin position="124"/>
        <end position="135"/>
    </location>
</feature>
<protein>
    <submittedName>
        <fullName evidence="2">Uncharacterized protein</fullName>
    </submittedName>
</protein>
<feature type="compositionally biased region" description="Polar residues" evidence="1">
    <location>
        <begin position="158"/>
        <end position="168"/>
    </location>
</feature>
<dbReference type="AlphaFoldDB" id="A0A550BXE7"/>
<feature type="region of interest" description="Disordered" evidence="1">
    <location>
        <begin position="124"/>
        <end position="168"/>
    </location>
</feature>
<dbReference type="STRING" id="97359.A0A550BXE7"/>
<evidence type="ECO:0000256" key="1">
    <source>
        <dbReference type="SAM" id="MobiDB-lite"/>
    </source>
</evidence>
<comment type="caution">
    <text evidence="2">The sequence shown here is derived from an EMBL/GenBank/DDBJ whole genome shotgun (WGS) entry which is preliminary data.</text>
</comment>
<dbReference type="EMBL" id="VDMD01000051">
    <property type="protein sequence ID" value="TRM57193.1"/>
    <property type="molecule type" value="Genomic_DNA"/>
</dbReference>
<sequence>MPVKDYYLYYGQKNKSQSHTYCLACLAFHTAEILKGNKERGDPTPADVLDVAEKLRLEGKLDSAARDAMVANNTRTCGEVTAHIAHLVGGGPGNTIPECTHAGNEAKQVARAERQAIKDCKNAGKANAGGSAAASLKRQASQTGGTPDTAAKKAKTGPAQTKLKTYTPTEMPVSPVEAEALRAKALRVTIKLNLPFSIWDDVEFLEFIGMLRTQAPAVMPSAKVMSTTSLEKAAEEVDKEMKLKLSEREVG</sequence>